<organism evidence="2 3">
    <name type="scientific">Gymnopus androsaceus JB14</name>
    <dbReference type="NCBI Taxonomy" id="1447944"/>
    <lineage>
        <taxon>Eukaryota</taxon>
        <taxon>Fungi</taxon>
        <taxon>Dikarya</taxon>
        <taxon>Basidiomycota</taxon>
        <taxon>Agaricomycotina</taxon>
        <taxon>Agaricomycetes</taxon>
        <taxon>Agaricomycetidae</taxon>
        <taxon>Agaricales</taxon>
        <taxon>Marasmiineae</taxon>
        <taxon>Omphalotaceae</taxon>
        <taxon>Gymnopus</taxon>
    </lineage>
</organism>
<dbReference type="EMBL" id="ML769404">
    <property type="protein sequence ID" value="KAE9406131.1"/>
    <property type="molecule type" value="Genomic_DNA"/>
</dbReference>
<dbReference type="Proteomes" id="UP000799118">
    <property type="component" value="Unassembled WGS sequence"/>
</dbReference>
<accession>A0A6A4I6K7</accession>
<feature type="compositionally biased region" description="Low complexity" evidence="1">
    <location>
        <begin position="161"/>
        <end position="175"/>
    </location>
</feature>
<feature type="compositionally biased region" description="Polar residues" evidence="1">
    <location>
        <begin position="149"/>
        <end position="160"/>
    </location>
</feature>
<keyword evidence="3" id="KW-1185">Reference proteome</keyword>
<dbReference type="AlphaFoldDB" id="A0A6A4I6K7"/>
<reference evidence="2" key="1">
    <citation type="journal article" date="2019" name="Environ. Microbiol.">
        <title>Fungal ecological strategies reflected in gene transcription - a case study of two litter decomposers.</title>
        <authorList>
            <person name="Barbi F."/>
            <person name="Kohler A."/>
            <person name="Barry K."/>
            <person name="Baskaran P."/>
            <person name="Daum C."/>
            <person name="Fauchery L."/>
            <person name="Ihrmark K."/>
            <person name="Kuo A."/>
            <person name="LaButti K."/>
            <person name="Lipzen A."/>
            <person name="Morin E."/>
            <person name="Grigoriev I.V."/>
            <person name="Henrissat B."/>
            <person name="Lindahl B."/>
            <person name="Martin F."/>
        </authorList>
    </citation>
    <scope>NUCLEOTIDE SEQUENCE</scope>
    <source>
        <strain evidence="2">JB14</strain>
    </source>
</reference>
<evidence type="ECO:0000313" key="3">
    <source>
        <dbReference type="Proteomes" id="UP000799118"/>
    </source>
</evidence>
<name>A0A6A4I6K7_9AGAR</name>
<evidence type="ECO:0000313" key="2">
    <source>
        <dbReference type="EMBL" id="KAE9406131.1"/>
    </source>
</evidence>
<feature type="region of interest" description="Disordered" evidence="1">
    <location>
        <begin position="356"/>
        <end position="405"/>
    </location>
</feature>
<feature type="compositionally biased region" description="Basic and acidic residues" evidence="1">
    <location>
        <begin position="357"/>
        <end position="369"/>
    </location>
</feature>
<gene>
    <name evidence="2" type="ORF">BT96DRAFT_1015135</name>
</gene>
<feature type="compositionally biased region" description="Polar residues" evidence="1">
    <location>
        <begin position="242"/>
        <end position="255"/>
    </location>
</feature>
<feature type="region of interest" description="Disordered" evidence="1">
    <location>
        <begin position="417"/>
        <end position="511"/>
    </location>
</feature>
<dbReference type="OrthoDB" id="3063833at2759"/>
<feature type="region of interest" description="Disordered" evidence="1">
    <location>
        <begin position="232"/>
        <end position="263"/>
    </location>
</feature>
<sequence length="511" mass="54741">MPEISKTKNAPSIVLFASLRRVFHSLSCGATMPEMEFISKCKYVSTLLEDTNFQDLIESVQTLFLDIVEMAVIVFISRAFPAARFSILPLVDFIPESHEAVSALFDLIDVQVSQHCSYGPQLRMAAIDQLLRSNAATVTFDSSVITQKSSATPSDSQELLNSHAPSSKASSSVVSSGQLNSSSLPTWSTPKCTTDSFTFLNDSRESFDSNQLTDTAGDCELPLVLCGFNTQTPARSPELRKTPSTSSINLSTPDSALSPIPQASLGSDSVFDNASNSDIAHASTEIQSLPVSFPSLQVHDHSRKSSIDLASVPSELLTPCVTRNHAGFSLQSPIPSLPSSELDVLFTRLVSTGSLDTKTDGKSYSRAEGEDAPSSLAPVDAREERVGTGDTPSADTRGTLSTHLSVPVFGDELEVKELGKGKRKRQSRGRSVSLAGMRKTSAAESPGTGVGPDSPRYDADHPRRSKRQRTVSVQNSAISPGAEIGLGLPKGDASPTRRVVSRMNKENRDTC</sequence>
<feature type="compositionally biased region" description="Polar residues" evidence="1">
    <location>
        <begin position="390"/>
        <end position="404"/>
    </location>
</feature>
<protein>
    <submittedName>
        <fullName evidence="2">Uncharacterized protein</fullName>
    </submittedName>
</protein>
<proteinExistence type="predicted"/>
<feature type="region of interest" description="Disordered" evidence="1">
    <location>
        <begin position="149"/>
        <end position="175"/>
    </location>
</feature>
<evidence type="ECO:0000256" key="1">
    <source>
        <dbReference type="SAM" id="MobiDB-lite"/>
    </source>
</evidence>